<protein>
    <recommendedName>
        <fullName evidence="1">Beta-lactamase-related domain-containing protein</fullName>
    </recommendedName>
</protein>
<proteinExistence type="predicted"/>
<accession>A0A1V6SAV9</accession>
<dbReference type="AlphaFoldDB" id="A0A1V6SAV9"/>
<dbReference type="PANTHER" id="PTHR43283">
    <property type="entry name" value="BETA-LACTAMASE-RELATED"/>
    <property type="match status" value="1"/>
</dbReference>
<comment type="caution">
    <text evidence="2">The sequence shown here is derived from an EMBL/GenBank/DDBJ whole genome shotgun (WGS) entry which is preliminary data.</text>
</comment>
<dbReference type="STRING" id="254877.A0A1V6SAV9"/>
<dbReference type="Pfam" id="PF00144">
    <property type="entry name" value="Beta-lactamase"/>
    <property type="match status" value="1"/>
</dbReference>
<dbReference type="Proteomes" id="UP000191342">
    <property type="component" value="Unassembled WGS sequence"/>
</dbReference>
<dbReference type="PANTHER" id="PTHR43283:SF3">
    <property type="entry name" value="BETA-LACTAMASE FAMILY PROTEIN (AFU_ORTHOLOGUE AFUA_5G07500)"/>
    <property type="match status" value="1"/>
</dbReference>
<gene>
    <name evidence="2" type="ORF">PENFLA_c079G06060</name>
</gene>
<evidence type="ECO:0000259" key="1">
    <source>
        <dbReference type="Pfam" id="PF00144"/>
    </source>
</evidence>
<evidence type="ECO:0000313" key="3">
    <source>
        <dbReference type="Proteomes" id="UP000191342"/>
    </source>
</evidence>
<feature type="domain" description="Beta-lactamase-related" evidence="1">
    <location>
        <begin position="25"/>
        <end position="397"/>
    </location>
</feature>
<keyword evidence="3" id="KW-1185">Reference proteome</keyword>
<dbReference type="InterPro" id="IPR012338">
    <property type="entry name" value="Beta-lactam/transpept-like"/>
</dbReference>
<dbReference type="InterPro" id="IPR050789">
    <property type="entry name" value="Diverse_Enzym_Activities"/>
</dbReference>
<organism evidence="2 3">
    <name type="scientific">Penicillium flavigenum</name>
    <dbReference type="NCBI Taxonomy" id="254877"/>
    <lineage>
        <taxon>Eukaryota</taxon>
        <taxon>Fungi</taxon>
        <taxon>Dikarya</taxon>
        <taxon>Ascomycota</taxon>
        <taxon>Pezizomycotina</taxon>
        <taxon>Eurotiomycetes</taxon>
        <taxon>Eurotiomycetidae</taxon>
        <taxon>Eurotiales</taxon>
        <taxon>Aspergillaceae</taxon>
        <taxon>Penicillium</taxon>
    </lineage>
</organism>
<dbReference type="OrthoDB" id="428260at2759"/>
<dbReference type="SUPFAM" id="SSF56601">
    <property type="entry name" value="beta-lactamase/transpeptidase-like"/>
    <property type="match status" value="1"/>
</dbReference>
<evidence type="ECO:0000313" key="2">
    <source>
        <dbReference type="EMBL" id="OQE11171.1"/>
    </source>
</evidence>
<dbReference type="InterPro" id="IPR001466">
    <property type="entry name" value="Beta-lactam-related"/>
</dbReference>
<dbReference type="EMBL" id="MLQL01000079">
    <property type="protein sequence ID" value="OQE11171.1"/>
    <property type="molecule type" value="Genomic_DNA"/>
</dbReference>
<dbReference type="Gene3D" id="3.40.710.10">
    <property type="entry name" value="DD-peptidase/beta-lactamase superfamily"/>
    <property type="match status" value="1"/>
</dbReference>
<name>A0A1V6SAV9_9EURO</name>
<sequence length="484" mass="52738">MGEVMQQVIDALKSKIDLATAKPNGIPGLACAVVDRNGDLLFEYAAGKRGVGSDVPMTTDTVFWLASCTKMIVSIAALQLAEQGILDLDDAGVVEKLAPELKEVKVLQEDAAGKLTLMEKKQRITMRMLLCHTAGFGYSFSNAKLQKWYGPIGQDELSGHADDALSVPLVNQPGSKWEYGVNIDWAGELIMRASGLSLNDYFHKHIFQPLGIKDISMFPTADMKARLAYVNQRSPDGKLSLREGGHLFKRALKVESEEDIKATFNSGGAGCFAVPSEYCKILAALLNNGQCPKSGTQILKPQSVRMFFENQIPQFPNFGREGTSTMKPSLMNAAPELYPQPPEHAQGWSLGGFHHVCGTRTGRSPKTVWWAGLANLYWWVDHEKGLGGLVASQILPFGVLKVVDWIGKHVGLRGAEEAVHDGVFVEGLGNNLRATDPQAFGVFVGSRYHDIVLGGGNSFEVGGYYLDSHDRGWAIEGDGKRTED</sequence>
<reference evidence="3" key="1">
    <citation type="journal article" date="2017" name="Nat. Microbiol.">
        <title>Global analysis of biosynthetic gene clusters reveals vast potential of secondary metabolite production in Penicillium species.</title>
        <authorList>
            <person name="Nielsen J.C."/>
            <person name="Grijseels S."/>
            <person name="Prigent S."/>
            <person name="Ji B."/>
            <person name="Dainat J."/>
            <person name="Nielsen K.F."/>
            <person name="Frisvad J.C."/>
            <person name="Workman M."/>
            <person name="Nielsen J."/>
        </authorList>
    </citation>
    <scope>NUCLEOTIDE SEQUENCE [LARGE SCALE GENOMIC DNA]</scope>
    <source>
        <strain evidence="3">IBT 14082</strain>
    </source>
</reference>